<evidence type="ECO:0000256" key="2">
    <source>
        <dbReference type="ARBA" id="ARBA00022723"/>
    </source>
</evidence>
<dbReference type="AlphaFoldDB" id="A0A2A5CHN6"/>
<dbReference type="SUPFAM" id="SSF51316">
    <property type="entry name" value="Mss4-like"/>
    <property type="match status" value="1"/>
</dbReference>
<keyword evidence="2" id="KW-0479">Metal-binding</keyword>
<comment type="caution">
    <text evidence="6">The sequence shown here is derived from an EMBL/GenBank/DDBJ whole genome shotgun (WGS) entry which is preliminary data.</text>
</comment>
<comment type="similarity">
    <text evidence="1">Belongs to the Gfa family.</text>
</comment>
<dbReference type="Proteomes" id="UP000228987">
    <property type="component" value="Unassembled WGS sequence"/>
</dbReference>
<dbReference type="PANTHER" id="PTHR33337">
    <property type="entry name" value="GFA DOMAIN-CONTAINING PROTEIN"/>
    <property type="match status" value="1"/>
</dbReference>
<dbReference type="EMBL" id="NVWI01000001">
    <property type="protein sequence ID" value="PCJ43397.1"/>
    <property type="molecule type" value="Genomic_DNA"/>
</dbReference>
<reference evidence="7" key="1">
    <citation type="submission" date="2017-08" db="EMBL/GenBank/DDBJ databases">
        <title>A dynamic microbial community with high functional redundancy inhabits the cold, oxic subseafloor aquifer.</title>
        <authorList>
            <person name="Tully B.J."/>
            <person name="Wheat C.G."/>
            <person name="Glazer B.T."/>
            <person name="Huber J.A."/>
        </authorList>
    </citation>
    <scope>NUCLEOTIDE SEQUENCE [LARGE SCALE GENOMIC DNA]</scope>
</reference>
<dbReference type="Pfam" id="PF04828">
    <property type="entry name" value="GFA"/>
    <property type="match status" value="1"/>
</dbReference>
<evidence type="ECO:0000313" key="7">
    <source>
        <dbReference type="Proteomes" id="UP000228987"/>
    </source>
</evidence>
<evidence type="ECO:0000313" key="6">
    <source>
        <dbReference type="EMBL" id="PCJ43397.1"/>
    </source>
</evidence>
<dbReference type="PANTHER" id="PTHR33337:SF40">
    <property type="entry name" value="CENP-V_GFA DOMAIN-CONTAINING PROTEIN-RELATED"/>
    <property type="match status" value="1"/>
</dbReference>
<name>A0A2A5CHN6_9GAMM</name>
<keyword evidence="4" id="KW-0456">Lyase</keyword>
<dbReference type="GO" id="GO:0016846">
    <property type="term" value="F:carbon-sulfur lyase activity"/>
    <property type="evidence" value="ECO:0007669"/>
    <property type="project" value="InterPro"/>
</dbReference>
<sequence length="140" mass="15759">MSDTIDAKGQCLCGAVEIEAKSLQKKVGACHCGMCRHWGGGPFFSIQCDGEVEIVGSNQVSVFDSSEWAERGFCNQCGTHLFYRLKQNQQYFLPAGLFDLDEELYFDHQVFIDKKPIFYHFANKTDNMTEAEAFAMFSGV</sequence>
<keyword evidence="3" id="KW-0862">Zinc</keyword>
<protein>
    <submittedName>
        <fullName evidence="6">Aldehyde-activating protein</fullName>
    </submittedName>
</protein>
<gene>
    <name evidence="6" type="ORF">COA71_00560</name>
</gene>
<dbReference type="InterPro" id="IPR006913">
    <property type="entry name" value="CENP-V/GFA"/>
</dbReference>
<dbReference type="Gene3D" id="3.90.1590.10">
    <property type="entry name" value="glutathione-dependent formaldehyde- activating enzyme (gfa)"/>
    <property type="match status" value="1"/>
</dbReference>
<dbReference type="PROSITE" id="PS51891">
    <property type="entry name" value="CENP_V_GFA"/>
    <property type="match status" value="1"/>
</dbReference>
<evidence type="ECO:0000256" key="4">
    <source>
        <dbReference type="ARBA" id="ARBA00023239"/>
    </source>
</evidence>
<evidence type="ECO:0000256" key="3">
    <source>
        <dbReference type="ARBA" id="ARBA00022833"/>
    </source>
</evidence>
<evidence type="ECO:0000256" key="1">
    <source>
        <dbReference type="ARBA" id="ARBA00005495"/>
    </source>
</evidence>
<accession>A0A2A5CHN6</accession>
<evidence type="ECO:0000259" key="5">
    <source>
        <dbReference type="PROSITE" id="PS51891"/>
    </source>
</evidence>
<organism evidence="6 7">
    <name type="scientific">SAR86 cluster bacterium</name>
    <dbReference type="NCBI Taxonomy" id="2030880"/>
    <lineage>
        <taxon>Bacteria</taxon>
        <taxon>Pseudomonadati</taxon>
        <taxon>Pseudomonadota</taxon>
        <taxon>Gammaproteobacteria</taxon>
        <taxon>SAR86 cluster</taxon>
    </lineage>
</organism>
<dbReference type="GO" id="GO:0046872">
    <property type="term" value="F:metal ion binding"/>
    <property type="evidence" value="ECO:0007669"/>
    <property type="project" value="UniProtKB-KW"/>
</dbReference>
<proteinExistence type="inferred from homology"/>
<feature type="domain" description="CENP-V/GFA" evidence="5">
    <location>
        <begin position="7"/>
        <end position="107"/>
    </location>
</feature>
<dbReference type="InterPro" id="IPR011057">
    <property type="entry name" value="Mss4-like_sf"/>
</dbReference>